<feature type="compositionally biased region" description="Basic and acidic residues" evidence="1">
    <location>
        <begin position="46"/>
        <end position="57"/>
    </location>
</feature>
<organism evidence="2 3">
    <name type="scientific">Nostoc linckia z8</name>
    <dbReference type="NCBI Taxonomy" id="1628746"/>
    <lineage>
        <taxon>Bacteria</taxon>
        <taxon>Bacillati</taxon>
        <taxon>Cyanobacteriota</taxon>
        <taxon>Cyanophyceae</taxon>
        <taxon>Nostocales</taxon>
        <taxon>Nostocaceae</taxon>
        <taxon>Nostoc</taxon>
    </lineage>
</organism>
<feature type="compositionally biased region" description="Basic residues" evidence="1">
    <location>
        <begin position="29"/>
        <end position="42"/>
    </location>
</feature>
<sequence length="79" mass="9383">MTVDWEQWGIFDLEVYQTEYTGHNEEHRRRAACRRLPQRAHSRSVSSEKDTKKERKFGAASQRNGMSFVDEYLIFANET</sequence>
<proteinExistence type="predicted"/>
<accession>A0A9Q6EI03</accession>
<dbReference type="Proteomes" id="UP000222310">
    <property type="component" value="Unassembled WGS sequence"/>
</dbReference>
<protein>
    <submittedName>
        <fullName evidence="2">Uncharacterized protein</fullName>
    </submittedName>
</protein>
<gene>
    <name evidence="2" type="ORF">VF08_34745</name>
</gene>
<comment type="caution">
    <text evidence="2">The sequence shown here is derived from an EMBL/GenBank/DDBJ whole genome shotgun (WGS) entry which is preliminary data.</text>
</comment>
<evidence type="ECO:0000313" key="3">
    <source>
        <dbReference type="Proteomes" id="UP000222310"/>
    </source>
</evidence>
<evidence type="ECO:0000256" key="1">
    <source>
        <dbReference type="SAM" id="MobiDB-lite"/>
    </source>
</evidence>
<reference evidence="2 3" key="1">
    <citation type="submission" date="2015-02" db="EMBL/GenBank/DDBJ databases">
        <title>Nostoc linckia genome annotation.</title>
        <authorList>
            <person name="Zhou Z."/>
        </authorList>
    </citation>
    <scope>NUCLEOTIDE SEQUENCE [LARGE SCALE GENOMIC DNA]</scope>
    <source>
        <strain evidence="3">z8</strain>
    </source>
</reference>
<dbReference type="EMBL" id="LAHD01000177">
    <property type="protein sequence ID" value="PHJ93840.1"/>
    <property type="molecule type" value="Genomic_DNA"/>
</dbReference>
<evidence type="ECO:0000313" key="2">
    <source>
        <dbReference type="EMBL" id="PHJ93840.1"/>
    </source>
</evidence>
<name>A0A9Q6EI03_NOSLI</name>
<dbReference type="AlphaFoldDB" id="A0A9Q6EI03"/>
<feature type="region of interest" description="Disordered" evidence="1">
    <location>
        <begin position="23"/>
        <end position="60"/>
    </location>
</feature>